<feature type="region of interest" description="Disordered" evidence="1">
    <location>
        <begin position="1"/>
        <end position="43"/>
    </location>
</feature>
<evidence type="ECO:0000256" key="1">
    <source>
        <dbReference type="SAM" id="MobiDB-lite"/>
    </source>
</evidence>
<sequence>MNASKNNSVSNVTNGLPRDTELNVFQSGQNTVTSKSFDMNGNRDEVVNGNCRGLDTEDGNGSVPTTANLQNSPIGLDGVAQLNPVDNSLVTQSGEAVSQPQRTPPLVGEGSNLRFDDALLLEHRPRKSYRHQ</sequence>
<proteinExistence type="predicted"/>
<name>A0A4S8M7Q4_DENBC</name>
<dbReference type="AlphaFoldDB" id="A0A4S8M7Q4"/>
<dbReference type="EMBL" id="ML179137">
    <property type="protein sequence ID" value="THU98356.1"/>
    <property type="molecule type" value="Genomic_DNA"/>
</dbReference>
<evidence type="ECO:0000313" key="3">
    <source>
        <dbReference type="Proteomes" id="UP000297245"/>
    </source>
</evidence>
<keyword evidence="3" id="KW-1185">Reference proteome</keyword>
<evidence type="ECO:0000313" key="2">
    <source>
        <dbReference type="EMBL" id="THU98356.1"/>
    </source>
</evidence>
<feature type="compositionally biased region" description="Polar residues" evidence="1">
    <location>
        <begin position="23"/>
        <end position="39"/>
    </location>
</feature>
<gene>
    <name evidence="2" type="ORF">K435DRAFT_795739</name>
</gene>
<feature type="compositionally biased region" description="Polar residues" evidence="1">
    <location>
        <begin position="92"/>
        <end position="101"/>
    </location>
</feature>
<dbReference type="Proteomes" id="UP000297245">
    <property type="component" value="Unassembled WGS sequence"/>
</dbReference>
<accession>A0A4S8M7Q4</accession>
<reference evidence="2 3" key="1">
    <citation type="journal article" date="2019" name="Nat. Ecol. Evol.">
        <title>Megaphylogeny resolves global patterns of mushroom evolution.</title>
        <authorList>
            <person name="Varga T."/>
            <person name="Krizsan K."/>
            <person name="Foldi C."/>
            <person name="Dima B."/>
            <person name="Sanchez-Garcia M."/>
            <person name="Sanchez-Ramirez S."/>
            <person name="Szollosi G.J."/>
            <person name="Szarkandi J.G."/>
            <person name="Papp V."/>
            <person name="Albert L."/>
            <person name="Andreopoulos W."/>
            <person name="Angelini C."/>
            <person name="Antonin V."/>
            <person name="Barry K.W."/>
            <person name="Bougher N.L."/>
            <person name="Buchanan P."/>
            <person name="Buyck B."/>
            <person name="Bense V."/>
            <person name="Catcheside P."/>
            <person name="Chovatia M."/>
            <person name="Cooper J."/>
            <person name="Damon W."/>
            <person name="Desjardin D."/>
            <person name="Finy P."/>
            <person name="Geml J."/>
            <person name="Haridas S."/>
            <person name="Hughes K."/>
            <person name="Justo A."/>
            <person name="Karasinski D."/>
            <person name="Kautmanova I."/>
            <person name="Kiss B."/>
            <person name="Kocsube S."/>
            <person name="Kotiranta H."/>
            <person name="LaButti K.M."/>
            <person name="Lechner B.E."/>
            <person name="Liimatainen K."/>
            <person name="Lipzen A."/>
            <person name="Lukacs Z."/>
            <person name="Mihaltcheva S."/>
            <person name="Morgado L.N."/>
            <person name="Niskanen T."/>
            <person name="Noordeloos M.E."/>
            <person name="Ohm R.A."/>
            <person name="Ortiz-Santana B."/>
            <person name="Ovrebo C."/>
            <person name="Racz N."/>
            <person name="Riley R."/>
            <person name="Savchenko A."/>
            <person name="Shiryaev A."/>
            <person name="Soop K."/>
            <person name="Spirin V."/>
            <person name="Szebenyi C."/>
            <person name="Tomsovsky M."/>
            <person name="Tulloss R.E."/>
            <person name="Uehling J."/>
            <person name="Grigoriev I.V."/>
            <person name="Vagvolgyi C."/>
            <person name="Papp T."/>
            <person name="Martin F.M."/>
            <person name="Miettinen O."/>
            <person name="Hibbett D.S."/>
            <person name="Nagy L.G."/>
        </authorList>
    </citation>
    <scope>NUCLEOTIDE SEQUENCE [LARGE SCALE GENOMIC DNA]</scope>
    <source>
        <strain evidence="2 3">CBS 962.96</strain>
    </source>
</reference>
<organism evidence="2 3">
    <name type="scientific">Dendrothele bispora (strain CBS 962.96)</name>
    <dbReference type="NCBI Taxonomy" id="1314807"/>
    <lineage>
        <taxon>Eukaryota</taxon>
        <taxon>Fungi</taxon>
        <taxon>Dikarya</taxon>
        <taxon>Basidiomycota</taxon>
        <taxon>Agaricomycotina</taxon>
        <taxon>Agaricomycetes</taxon>
        <taxon>Agaricomycetidae</taxon>
        <taxon>Agaricales</taxon>
        <taxon>Agaricales incertae sedis</taxon>
        <taxon>Dendrothele</taxon>
    </lineage>
</organism>
<protein>
    <submittedName>
        <fullName evidence="2">Uncharacterized protein</fullName>
    </submittedName>
</protein>
<feature type="region of interest" description="Disordered" evidence="1">
    <location>
        <begin position="92"/>
        <end position="111"/>
    </location>
</feature>
<feature type="compositionally biased region" description="Polar residues" evidence="1">
    <location>
        <begin position="1"/>
        <end position="14"/>
    </location>
</feature>